<keyword evidence="12" id="KW-1185">Reference proteome</keyword>
<evidence type="ECO:0000256" key="1">
    <source>
        <dbReference type="ARBA" id="ARBA00004141"/>
    </source>
</evidence>
<keyword evidence="6 8" id="KW-0472">Membrane</keyword>
<gene>
    <name evidence="11" type="ORF">GSLYS_00016417001</name>
</gene>
<comment type="caution">
    <text evidence="11">The sequence shown here is derived from an EMBL/GenBank/DDBJ whole genome shotgun (WGS) entry which is preliminary data.</text>
</comment>
<organism evidence="11 12">
    <name type="scientific">Lymnaea stagnalis</name>
    <name type="common">Great pond snail</name>
    <name type="synonym">Helix stagnalis</name>
    <dbReference type="NCBI Taxonomy" id="6523"/>
    <lineage>
        <taxon>Eukaryota</taxon>
        <taxon>Metazoa</taxon>
        <taxon>Spiralia</taxon>
        <taxon>Lophotrochozoa</taxon>
        <taxon>Mollusca</taxon>
        <taxon>Gastropoda</taxon>
        <taxon>Heterobranchia</taxon>
        <taxon>Euthyneura</taxon>
        <taxon>Panpulmonata</taxon>
        <taxon>Hygrophila</taxon>
        <taxon>Lymnaeoidea</taxon>
        <taxon>Lymnaeidae</taxon>
        <taxon>Lymnaea</taxon>
    </lineage>
</organism>
<keyword evidence="10" id="KW-0732">Signal</keyword>
<keyword evidence="3 8" id="KW-0812">Transmembrane</keyword>
<evidence type="ECO:0000256" key="10">
    <source>
        <dbReference type="SAM" id="SignalP"/>
    </source>
</evidence>
<name>A0AAV2I9I4_LYMST</name>
<keyword evidence="2" id="KW-0813">Transport</keyword>
<dbReference type="GO" id="GO:0009312">
    <property type="term" value="P:oligosaccharide biosynthetic process"/>
    <property type="evidence" value="ECO:0007669"/>
    <property type="project" value="TreeGrafter"/>
</dbReference>
<proteinExistence type="inferred from homology"/>
<evidence type="ECO:0000256" key="5">
    <source>
        <dbReference type="ARBA" id="ARBA00022989"/>
    </source>
</evidence>
<dbReference type="PANTHER" id="PTHR12226:SF2">
    <property type="entry name" value="MANNOSE-P-DOLICHOL UTILIZATION DEFECT 1 PROTEIN"/>
    <property type="match status" value="1"/>
</dbReference>
<evidence type="ECO:0000256" key="3">
    <source>
        <dbReference type="ARBA" id="ARBA00022692"/>
    </source>
</evidence>
<keyword evidence="4" id="KW-0677">Repeat</keyword>
<sequence>MTANNTFIPVFLASWLQLIAPDNCFEEFFVNFNFFHMPCAKILISKCLGYGIICGSCIVKVPQILKIFKAKSGDGISLTSVTLELVAISASWAYGRGKNFPFSSYGEALFLAIQTTMIAFLVLYYSGQTTKGITYVSTYVACMAFLLSPQAPGSLLALLQGGNMILVSVSKLIQAVANYRNSSTGQLSVITVYMLFLGSVARIFTSVQETGDSMVIATFCLSSVFNGIIAAQFIYYWQSHPAVSNNNALSKKIA</sequence>
<dbReference type="Proteomes" id="UP001497497">
    <property type="component" value="Unassembled WGS sequence"/>
</dbReference>
<feature type="transmembrane region" description="Helical" evidence="9">
    <location>
        <begin position="216"/>
        <end position="237"/>
    </location>
</feature>
<evidence type="ECO:0000256" key="4">
    <source>
        <dbReference type="ARBA" id="ARBA00022737"/>
    </source>
</evidence>
<feature type="chain" id="PRO_5043797006" description="Mannose-P-dolichol utilization defect 1 protein homolog" evidence="10">
    <location>
        <begin position="22"/>
        <end position="254"/>
    </location>
</feature>
<evidence type="ECO:0000313" key="11">
    <source>
        <dbReference type="EMBL" id="CAL1542883.1"/>
    </source>
</evidence>
<dbReference type="InterPro" id="IPR016817">
    <property type="entry name" value="MannP-dilichol_defect-1"/>
</dbReference>
<dbReference type="PIRSF" id="PIRSF023381">
    <property type="entry name" value="MannP-dilichol_defect-1p"/>
    <property type="match status" value="1"/>
</dbReference>
<dbReference type="AlphaFoldDB" id="A0AAV2I9I4"/>
<dbReference type="SMART" id="SM00679">
    <property type="entry name" value="CTNS"/>
    <property type="match status" value="2"/>
</dbReference>
<comment type="similarity">
    <text evidence="7 8">Belongs to the MPDU1 (TC 2.A.43.3) family.</text>
</comment>
<dbReference type="Gene3D" id="1.20.1280.290">
    <property type="match status" value="2"/>
</dbReference>
<dbReference type="FunFam" id="1.20.1280.290:FF:000006">
    <property type="entry name" value="mannose-P-dolichol utilization defect 1 protein"/>
    <property type="match status" value="1"/>
</dbReference>
<dbReference type="GO" id="GO:0016020">
    <property type="term" value="C:membrane"/>
    <property type="evidence" value="ECO:0007669"/>
    <property type="project" value="UniProtKB-SubCell"/>
</dbReference>
<keyword evidence="5 8" id="KW-1133">Transmembrane helix</keyword>
<feature type="transmembrane region" description="Helical" evidence="9">
    <location>
        <begin position="75"/>
        <end position="94"/>
    </location>
</feature>
<comment type="subcellular location">
    <subcellularLocation>
        <location evidence="1 8">Membrane</location>
        <topology evidence="1 8">Multi-pass membrane protein</topology>
    </subcellularLocation>
</comment>
<dbReference type="Pfam" id="PF04193">
    <property type="entry name" value="PQ-loop"/>
    <property type="match status" value="2"/>
</dbReference>
<protein>
    <recommendedName>
        <fullName evidence="8">Mannose-P-dolichol utilization defect 1 protein homolog</fullName>
    </recommendedName>
</protein>
<feature type="signal peptide" evidence="10">
    <location>
        <begin position="1"/>
        <end position="21"/>
    </location>
</feature>
<feature type="transmembrane region" description="Helical" evidence="9">
    <location>
        <begin position="185"/>
        <end position="204"/>
    </location>
</feature>
<accession>A0AAV2I9I4</accession>
<dbReference type="EMBL" id="CAXITT010000511">
    <property type="protein sequence ID" value="CAL1542883.1"/>
    <property type="molecule type" value="Genomic_DNA"/>
</dbReference>
<evidence type="ECO:0000256" key="9">
    <source>
        <dbReference type="SAM" id="Phobius"/>
    </source>
</evidence>
<reference evidence="11 12" key="1">
    <citation type="submission" date="2024-04" db="EMBL/GenBank/DDBJ databases">
        <authorList>
            <consortium name="Genoscope - CEA"/>
            <person name="William W."/>
        </authorList>
    </citation>
    <scope>NUCLEOTIDE SEQUENCE [LARGE SCALE GENOMIC DNA]</scope>
</reference>
<evidence type="ECO:0000256" key="8">
    <source>
        <dbReference type="PIRNR" id="PIRNR023381"/>
    </source>
</evidence>
<dbReference type="PANTHER" id="PTHR12226">
    <property type="entry name" value="MANNOSE-P-DOLICHOL UTILIZATION DEFECT 1 LEC35 -RELATED"/>
    <property type="match status" value="1"/>
</dbReference>
<feature type="transmembrane region" description="Helical" evidence="9">
    <location>
        <begin position="106"/>
        <end position="125"/>
    </location>
</feature>
<evidence type="ECO:0000256" key="7">
    <source>
        <dbReference type="ARBA" id="ARBA00038475"/>
    </source>
</evidence>
<evidence type="ECO:0000256" key="2">
    <source>
        <dbReference type="ARBA" id="ARBA00022448"/>
    </source>
</evidence>
<evidence type="ECO:0000256" key="6">
    <source>
        <dbReference type="ARBA" id="ARBA00023136"/>
    </source>
</evidence>
<evidence type="ECO:0000313" key="12">
    <source>
        <dbReference type="Proteomes" id="UP001497497"/>
    </source>
</evidence>
<dbReference type="InterPro" id="IPR006603">
    <property type="entry name" value="PQ-loop_rpt"/>
</dbReference>